<dbReference type="PANTHER" id="PTHR38039:SF1">
    <property type="entry name" value="TOXIN YOEB"/>
    <property type="match status" value="1"/>
</dbReference>
<dbReference type="GO" id="GO:0045892">
    <property type="term" value="P:negative regulation of DNA-templated transcription"/>
    <property type="evidence" value="ECO:0007669"/>
    <property type="project" value="TreeGrafter"/>
</dbReference>
<dbReference type="NCBIfam" id="TIGR02116">
    <property type="entry name" value="toxin_Txe_YoeB"/>
    <property type="match status" value="1"/>
</dbReference>
<name>D5BGC5_ZUNPS</name>
<dbReference type="HOGENOM" id="CLU_169492_2_2_10"/>
<evidence type="ECO:0000313" key="8">
    <source>
        <dbReference type="Proteomes" id="UP000001654"/>
    </source>
</evidence>
<dbReference type="EMBL" id="CP001650">
    <property type="protein sequence ID" value="ADF51084.1"/>
    <property type="molecule type" value="Genomic_DNA"/>
</dbReference>
<dbReference type="Proteomes" id="UP000001654">
    <property type="component" value="Chromosome"/>
</dbReference>
<reference evidence="7 8" key="1">
    <citation type="journal article" date="2010" name="BMC Genomics">
        <title>The complete genome of Zunongwangia profunda SM-A87 reveals its adaptation to the deep-sea environment and ecological role in sedimentary organic nitrogen degradation.</title>
        <authorList>
            <person name="Qin Q.L."/>
            <person name="Zhang X.Y."/>
            <person name="Wang X.M."/>
            <person name="Liu G.M."/>
            <person name="Chen X.L."/>
            <person name="Xie B.B."/>
            <person name="Dang H.Y."/>
            <person name="Zhou B.C."/>
            <person name="Yu J."/>
            <person name="Zhang Y.Z."/>
        </authorList>
    </citation>
    <scope>NUCLEOTIDE SEQUENCE [LARGE SCALE GENOMIC DNA]</scope>
    <source>
        <strain evidence="8">DSM 18752 / CCTCC AB 206139 / SM-A87</strain>
    </source>
</reference>
<organism evidence="7 8">
    <name type="scientific">Zunongwangia profunda (strain DSM 18752 / CCTCC AB 206139 / SM-A87)</name>
    <name type="common">Wangia profunda</name>
    <dbReference type="NCBI Taxonomy" id="655815"/>
    <lineage>
        <taxon>Bacteria</taxon>
        <taxon>Pseudomonadati</taxon>
        <taxon>Bacteroidota</taxon>
        <taxon>Flavobacteriia</taxon>
        <taxon>Flavobacteriales</taxon>
        <taxon>Flavobacteriaceae</taxon>
        <taxon>Zunongwangia</taxon>
    </lineage>
</organism>
<protein>
    <recommendedName>
        <fullName evidence="6">Putative mRNA interferase YoeB</fullName>
    </recommendedName>
</protein>
<dbReference type="GO" id="GO:0006401">
    <property type="term" value="P:RNA catabolic process"/>
    <property type="evidence" value="ECO:0007669"/>
    <property type="project" value="InterPro"/>
</dbReference>
<proteinExistence type="inferred from homology"/>
<keyword evidence="8" id="KW-1185">Reference proteome</keyword>
<accession>D5BGC5</accession>
<dbReference type="GO" id="GO:0004519">
    <property type="term" value="F:endonuclease activity"/>
    <property type="evidence" value="ECO:0007669"/>
    <property type="project" value="UniProtKB-KW"/>
</dbReference>
<evidence type="ECO:0000256" key="4">
    <source>
        <dbReference type="ARBA" id="ARBA00022759"/>
    </source>
</evidence>
<comment type="similarity">
    <text evidence="1">Belongs to the YoeB family.</text>
</comment>
<dbReference type="Pfam" id="PF06769">
    <property type="entry name" value="YoeB_toxin"/>
    <property type="match status" value="1"/>
</dbReference>
<evidence type="ECO:0000256" key="5">
    <source>
        <dbReference type="ARBA" id="ARBA00022801"/>
    </source>
</evidence>
<dbReference type="Gene3D" id="3.30.2310.20">
    <property type="entry name" value="RelE-like"/>
    <property type="match status" value="1"/>
</dbReference>
<dbReference type="eggNOG" id="COG4115">
    <property type="taxonomic scope" value="Bacteria"/>
</dbReference>
<evidence type="ECO:0000256" key="1">
    <source>
        <dbReference type="ARBA" id="ARBA00008172"/>
    </source>
</evidence>
<keyword evidence="2" id="KW-1277">Toxin-antitoxin system</keyword>
<evidence type="ECO:0000256" key="6">
    <source>
        <dbReference type="ARBA" id="ARBA00030388"/>
    </source>
</evidence>
<dbReference type="STRING" id="655815.ZPR_0734"/>
<dbReference type="SUPFAM" id="SSF143011">
    <property type="entry name" value="RelE-like"/>
    <property type="match status" value="1"/>
</dbReference>
<dbReference type="InterPro" id="IPR009614">
    <property type="entry name" value="YoeB_toxin"/>
</dbReference>
<evidence type="ECO:0000313" key="7">
    <source>
        <dbReference type="EMBL" id="ADF51084.1"/>
    </source>
</evidence>
<dbReference type="GO" id="GO:0016787">
    <property type="term" value="F:hydrolase activity"/>
    <property type="evidence" value="ECO:0007669"/>
    <property type="project" value="UniProtKB-KW"/>
</dbReference>
<dbReference type="OrthoDB" id="9801102at2"/>
<dbReference type="PANTHER" id="PTHR38039">
    <property type="entry name" value="TOXIN YOEB"/>
    <property type="match status" value="1"/>
</dbReference>
<keyword evidence="3" id="KW-0540">Nuclease</keyword>
<sequence>MNIVFTTHGWEDFTYWLENDADTAIKIKNLLKEIKSNPFKGTGKPEPLKHGLKGFWSRRITGEHRLVYKVSGKKGIDQKCTIIQCRFHYDDK</sequence>
<gene>
    <name evidence="7" type="ordered locus">ZPR_0734</name>
</gene>
<evidence type="ECO:0000256" key="3">
    <source>
        <dbReference type="ARBA" id="ARBA00022722"/>
    </source>
</evidence>
<dbReference type="RefSeq" id="WP_013070237.1">
    <property type="nucleotide sequence ID" value="NC_014041.1"/>
</dbReference>
<keyword evidence="4" id="KW-0255">Endonuclease</keyword>
<dbReference type="AlphaFoldDB" id="D5BGC5"/>
<keyword evidence="5" id="KW-0378">Hydrolase</keyword>
<dbReference type="InterPro" id="IPR035093">
    <property type="entry name" value="RelE/ParE_toxin_dom_sf"/>
</dbReference>
<evidence type="ECO:0000256" key="2">
    <source>
        <dbReference type="ARBA" id="ARBA00022649"/>
    </source>
</evidence>
<dbReference type="KEGG" id="zpr:ZPR_0734"/>